<sequence>MPDLKQDTQTSERTLGEQIKVVIDQLPVDTVSLGEILDLVGREGMLLLVAFLTLVFMVPVSIPGVSTIFGAAILLIGISRMFGRTLWLPKRFKERALPADKLRAALQKGLAWIPRLEKISKPHRMSSMACGPVVNRINDAALILGALLLMAPFGFIPFSNTVPGIALLFLAVGLIQRDGAAVLLGHLANLASIVYFGVLIGGGGVLIQNLLQKQG</sequence>
<feature type="transmembrane region" description="Helical" evidence="1">
    <location>
        <begin position="142"/>
        <end position="175"/>
    </location>
</feature>
<evidence type="ECO:0000313" key="2">
    <source>
        <dbReference type="EMBL" id="BET24817.1"/>
    </source>
</evidence>
<protein>
    <submittedName>
        <fullName evidence="2">Exopolysaccharide biosynthesis protein</fullName>
    </submittedName>
</protein>
<keyword evidence="1" id="KW-0472">Membrane</keyword>
<feature type="transmembrane region" description="Helical" evidence="1">
    <location>
        <begin position="187"/>
        <end position="211"/>
    </location>
</feature>
<evidence type="ECO:0000256" key="1">
    <source>
        <dbReference type="SAM" id="Phobius"/>
    </source>
</evidence>
<name>A0AA86JIA7_9BURK</name>
<gene>
    <name evidence="2" type="ORF">RGQ30_03180</name>
</gene>
<dbReference type="KEGG" id="lto:RGQ30_03180"/>
<keyword evidence="1" id="KW-1133">Transmembrane helix</keyword>
<dbReference type="PIRSF" id="PIRSF033239">
    <property type="entry name" value="ExoD"/>
    <property type="match status" value="1"/>
</dbReference>
<dbReference type="EMBL" id="AP028947">
    <property type="protein sequence ID" value="BET24817.1"/>
    <property type="molecule type" value="Genomic_DNA"/>
</dbReference>
<dbReference type="Proteomes" id="UP001329151">
    <property type="component" value="Chromosome"/>
</dbReference>
<reference evidence="2 3" key="1">
    <citation type="submission" date="2023-10" db="EMBL/GenBank/DDBJ databases">
        <title>Complete Genome Sequence of Limnobacter thiooxidans CS-K2T, Isolated from freshwater lake sediments in Bavaria, Germany.</title>
        <authorList>
            <person name="Naruki M."/>
            <person name="Watanabe A."/>
            <person name="Warashina T."/>
            <person name="Morita T."/>
            <person name="Arakawa K."/>
        </authorList>
    </citation>
    <scope>NUCLEOTIDE SEQUENCE [LARGE SCALE GENOMIC DNA]</scope>
    <source>
        <strain evidence="2 3">CS-K2</strain>
    </source>
</reference>
<dbReference type="InterPro" id="IPR010331">
    <property type="entry name" value="ExoD"/>
</dbReference>
<dbReference type="RefSeq" id="WP_130558647.1">
    <property type="nucleotide sequence ID" value="NZ_AP028947.1"/>
</dbReference>
<keyword evidence="3" id="KW-1185">Reference proteome</keyword>
<proteinExistence type="predicted"/>
<keyword evidence="1" id="KW-0812">Transmembrane</keyword>
<dbReference type="PANTHER" id="PTHR41795:SF1">
    <property type="entry name" value="EXOPOLYSACCHARIDE SYNTHESIS PROTEIN"/>
    <property type="match status" value="1"/>
</dbReference>
<dbReference type="AlphaFoldDB" id="A0AA86JIA7"/>
<evidence type="ECO:0000313" key="3">
    <source>
        <dbReference type="Proteomes" id="UP001329151"/>
    </source>
</evidence>
<dbReference type="Pfam" id="PF06055">
    <property type="entry name" value="ExoD"/>
    <property type="match status" value="1"/>
</dbReference>
<accession>A0AA86JIA7</accession>
<organism evidence="2 3">
    <name type="scientific">Limnobacter thiooxidans</name>
    <dbReference type="NCBI Taxonomy" id="131080"/>
    <lineage>
        <taxon>Bacteria</taxon>
        <taxon>Pseudomonadati</taxon>
        <taxon>Pseudomonadota</taxon>
        <taxon>Betaproteobacteria</taxon>
        <taxon>Burkholderiales</taxon>
        <taxon>Burkholderiaceae</taxon>
        <taxon>Limnobacter</taxon>
    </lineage>
</organism>
<dbReference type="PANTHER" id="PTHR41795">
    <property type="entry name" value="EXOPOLYSACCHARIDE SYNTHESIS PROTEIN"/>
    <property type="match status" value="1"/>
</dbReference>